<keyword evidence="3" id="KW-0012">Acyltransferase</keyword>
<evidence type="ECO:0000259" key="2">
    <source>
        <dbReference type="Pfam" id="PF01757"/>
    </source>
</evidence>
<feature type="transmembrane region" description="Helical" evidence="1">
    <location>
        <begin position="84"/>
        <end position="103"/>
    </location>
</feature>
<dbReference type="GO" id="GO:0016747">
    <property type="term" value="F:acyltransferase activity, transferring groups other than amino-acyl groups"/>
    <property type="evidence" value="ECO:0007669"/>
    <property type="project" value="InterPro"/>
</dbReference>
<protein>
    <submittedName>
        <fullName evidence="3">Acyltransferase</fullName>
    </submittedName>
</protein>
<reference evidence="3" key="1">
    <citation type="submission" date="2023-03" db="EMBL/GenBank/DDBJ databases">
        <title>Lomoglobus Profundus gen. nov., sp. nov., a novel member of the phylum Verrucomicrobia, isolated from deep-marine sediment of South China Sea.</title>
        <authorList>
            <person name="Ahmad T."/>
            <person name="Ishaq S.E."/>
            <person name="Wang F."/>
        </authorList>
    </citation>
    <scope>NUCLEOTIDE SEQUENCE</scope>
    <source>
        <strain evidence="3">LMO-M01</strain>
    </source>
</reference>
<keyword evidence="4" id="KW-1185">Reference proteome</keyword>
<dbReference type="PANTHER" id="PTHR23028:SF53">
    <property type="entry name" value="ACYL_TRANSF_3 DOMAIN-CONTAINING PROTEIN"/>
    <property type="match status" value="1"/>
</dbReference>
<dbReference type="GO" id="GO:0016020">
    <property type="term" value="C:membrane"/>
    <property type="evidence" value="ECO:0007669"/>
    <property type="project" value="TreeGrafter"/>
</dbReference>
<feature type="transmembrane region" description="Helical" evidence="1">
    <location>
        <begin position="46"/>
        <end position="72"/>
    </location>
</feature>
<dbReference type="Pfam" id="PF01757">
    <property type="entry name" value="Acyl_transf_3"/>
    <property type="match status" value="1"/>
</dbReference>
<dbReference type="PANTHER" id="PTHR23028">
    <property type="entry name" value="ACETYLTRANSFERASE"/>
    <property type="match status" value="1"/>
</dbReference>
<gene>
    <name evidence="3" type="ORF">PXH66_17635</name>
</gene>
<keyword evidence="1" id="KW-0812">Transmembrane</keyword>
<dbReference type="GO" id="GO:0000271">
    <property type="term" value="P:polysaccharide biosynthetic process"/>
    <property type="evidence" value="ECO:0007669"/>
    <property type="project" value="TreeGrafter"/>
</dbReference>
<feature type="transmembrane region" description="Helical" evidence="1">
    <location>
        <begin position="115"/>
        <end position="138"/>
    </location>
</feature>
<evidence type="ECO:0000313" key="3">
    <source>
        <dbReference type="EMBL" id="WED64163.1"/>
    </source>
</evidence>
<dbReference type="RefSeq" id="WP_330928069.1">
    <property type="nucleotide sequence ID" value="NZ_CP119075.1"/>
</dbReference>
<evidence type="ECO:0000313" key="4">
    <source>
        <dbReference type="Proteomes" id="UP001218638"/>
    </source>
</evidence>
<keyword evidence="1" id="KW-1133">Transmembrane helix</keyword>
<keyword evidence="1" id="KW-0472">Membrane</keyword>
<feature type="domain" description="Acyltransferase 3" evidence="2">
    <location>
        <begin position="10"/>
        <end position="148"/>
    </location>
</feature>
<accession>A0AAE9ZX62</accession>
<dbReference type="AlphaFoldDB" id="A0AAE9ZX62"/>
<dbReference type="InterPro" id="IPR002656">
    <property type="entry name" value="Acyl_transf_3_dom"/>
</dbReference>
<proteinExistence type="predicted"/>
<feature type="transmembrane region" description="Helical" evidence="1">
    <location>
        <begin position="7"/>
        <end position="26"/>
    </location>
</feature>
<dbReference type="KEGG" id="slom:PXH66_17635"/>
<dbReference type="Proteomes" id="UP001218638">
    <property type="component" value="Chromosome"/>
</dbReference>
<keyword evidence="3" id="KW-0808">Transferase</keyword>
<dbReference type="InterPro" id="IPR050879">
    <property type="entry name" value="Acyltransferase_3"/>
</dbReference>
<sequence length="194" mass="21469">MTTPLRTLTIDGLRGLGAVMVVIFHINEGPLNPADTYHNVVKLGWLGVPVFFVVSGFCISNATNTCAGLAFFARRFLRIYPPYWVSLLVVLAVVAVRVFQIGTNDVTALPHDLKSVLYTALAFVGDVSGVTSMNWVYWSLGYELAFYLHFGAHTAQKPILDCHRCIAPGSRRSRISFGSMESFRGRRRDQLAGK</sequence>
<dbReference type="EMBL" id="CP119075">
    <property type="protein sequence ID" value="WED64163.1"/>
    <property type="molecule type" value="Genomic_DNA"/>
</dbReference>
<evidence type="ECO:0000256" key="1">
    <source>
        <dbReference type="SAM" id="Phobius"/>
    </source>
</evidence>
<organism evidence="3 4">
    <name type="scientific">Synoicihabitans lomoniglobus</name>
    <dbReference type="NCBI Taxonomy" id="2909285"/>
    <lineage>
        <taxon>Bacteria</taxon>
        <taxon>Pseudomonadati</taxon>
        <taxon>Verrucomicrobiota</taxon>
        <taxon>Opitutia</taxon>
        <taxon>Opitutales</taxon>
        <taxon>Opitutaceae</taxon>
        <taxon>Synoicihabitans</taxon>
    </lineage>
</organism>
<name>A0AAE9ZX62_9BACT</name>